<evidence type="ECO:0000259" key="2">
    <source>
        <dbReference type="Pfam" id="PF13369"/>
    </source>
</evidence>
<dbReference type="PANTHER" id="PTHR31350:SF21">
    <property type="entry name" value="F-BOX ONLY PROTEIN 21"/>
    <property type="match status" value="1"/>
</dbReference>
<dbReference type="STRING" id="477690.SAMN05216474_0479"/>
<feature type="domain" description="Protein SirB1 N-terminal" evidence="2">
    <location>
        <begin position="105"/>
        <end position="265"/>
    </location>
</feature>
<organism evidence="3 4">
    <name type="scientific">Lishizhenia tianjinensis</name>
    <dbReference type="NCBI Taxonomy" id="477690"/>
    <lineage>
        <taxon>Bacteria</taxon>
        <taxon>Pseudomonadati</taxon>
        <taxon>Bacteroidota</taxon>
        <taxon>Flavobacteriia</taxon>
        <taxon>Flavobacteriales</taxon>
        <taxon>Crocinitomicaceae</taxon>
        <taxon>Lishizhenia</taxon>
    </lineage>
</organism>
<reference evidence="3 4" key="1">
    <citation type="submission" date="2016-10" db="EMBL/GenBank/DDBJ databases">
        <authorList>
            <person name="de Groot N.N."/>
        </authorList>
    </citation>
    <scope>NUCLEOTIDE SEQUENCE [LARGE SCALE GENOMIC DNA]</scope>
    <source>
        <strain evidence="3 4">CGMCC 1.7005</strain>
    </source>
</reference>
<name>A0A1I6XW99_9FLAO</name>
<dbReference type="AlphaFoldDB" id="A0A1I6XW99"/>
<dbReference type="EMBL" id="FPAS01000001">
    <property type="protein sequence ID" value="SFT42293.1"/>
    <property type="molecule type" value="Genomic_DNA"/>
</dbReference>
<proteinExistence type="inferred from homology"/>
<keyword evidence="4" id="KW-1185">Reference proteome</keyword>
<dbReference type="InterPro" id="IPR032698">
    <property type="entry name" value="SirB1_N"/>
</dbReference>
<evidence type="ECO:0000256" key="1">
    <source>
        <dbReference type="ARBA" id="ARBA00007100"/>
    </source>
</evidence>
<dbReference type="RefSeq" id="WP_170853641.1">
    <property type="nucleotide sequence ID" value="NZ_FPAS01000001.1"/>
</dbReference>
<comment type="similarity">
    <text evidence="1">Belongs to the UPF0162 family.</text>
</comment>
<dbReference type="Pfam" id="PF13369">
    <property type="entry name" value="Transglut_core2"/>
    <property type="match status" value="1"/>
</dbReference>
<evidence type="ECO:0000313" key="4">
    <source>
        <dbReference type="Proteomes" id="UP000236454"/>
    </source>
</evidence>
<accession>A0A1I6XW99</accession>
<sequence length="293" mass="34153">MSNYSSISALIKLIDDPDDAIFLQVRKEILNLGTDAIPLLESSWEEDDYGLLFQTRIEEIIHDIQFLATKDNLKQWLESDEKNLLEGAYIIAKYQFPDLELDTLKNEILNIRKDIWLEINTQQTIFEQIKAFNEVFYRIHGFQGNTKNYHSPLNSYLNVVLETRRGNPLSLSILYSIIAQSLDLPIYGVNLPNHFVLAYVDKHKNYLNLNEEDDNSGVLFYINVFSKGAAFNRKEIKDFLKKLKIDEKREYFEPCPNTTIIKRMLTNLIVGYQQQGNADKVDELTELKNLFDK</sequence>
<evidence type="ECO:0000313" key="3">
    <source>
        <dbReference type="EMBL" id="SFT42293.1"/>
    </source>
</evidence>
<gene>
    <name evidence="3" type="ORF">SAMN05216474_0479</name>
</gene>
<protein>
    <submittedName>
        <fullName evidence="3">Regulator of sirC expression, contains transglutaminase-like and TPR domains</fullName>
    </submittedName>
</protein>
<dbReference type="PANTHER" id="PTHR31350">
    <property type="entry name" value="SI:DKEY-261L7.2"/>
    <property type="match status" value="1"/>
</dbReference>
<dbReference type="Proteomes" id="UP000236454">
    <property type="component" value="Unassembled WGS sequence"/>
</dbReference>